<reference evidence="7 8" key="1">
    <citation type="journal article" date="2014" name="Genome Announc.">
        <title>Draft Genome Sequence of Kocuria palustris PEL.</title>
        <authorList>
            <person name="Sharma G."/>
            <person name="Khatri I."/>
            <person name="Subramanian S."/>
        </authorList>
    </citation>
    <scope>NUCLEOTIDE SEQUENCE [LARGE SCALE GENOMIC DNA]</scope>
    <source>
        <strain evidence="7 8">PEL</strain>
    </source>
</reference>
<dbReference type="SUPFAM" id="SSF56645">
    <property type="entry name" value="Acyl-CoA dehydrogenase NM domain-like"/>
    <property type="match status" value="1"/>
</dbReference>
<dbReference type="PANTHER" id="PTHR43884">
    <property type="entry name" value="ACYL-COA DEHYDROGENASE"/>
    <property type="match status" value="1"/>
</dbReference>
<evidence type="ECO:0000256" key="4">
    <source>
        <dbReference type="ARBA" id="ARBA00022827"/>
    </source>
</evidence>
<protein>
    <submittedName>
        <fullName evidence="7">Acyl-CoA dehydrogenase</fullName>
    </submittedName>
</protein>
<dbReference type="Proteomes" id="UP000009877">
    <property type="component" value="Unassembled WGS sequence"/>
</dbReference>
<dbReference type="Gene3D" id="2.40.110.10">
    <property type="entry name" value="Butyryl-CoA Dehydrogenase, subunit A, domain 2"/>
    <property type="match status" value="1"/>
</dbReference>
<dbReference type="InterPro" id="IPR009075">
    <property type="entry name" value="AcylCo_DH/oxidase_C"/>
</dbReference>
<evidence type="ECO:0000256" key="3">
    <source>
        <dbReference type="ARBA" id="ARBA00022630"/>
    </source>
</evidence>
<dbReference type="InterPro" id="IPR046373">
    <property type="entry name" value="Acyl-CoA_Oxase/DH_mid-dom_sf"/>
</dbReference>
<evidence type="ECO:0000256" key="1">
    <source>
        <dbReference type="ARBA" id="ARBA00001974"/>
    </source>
</evidence>
<organism evidence="7 8">
    <name type="scientific">Kocuria palustris PEL</name>
    <dbReference type="NCBI Taxonomy" id="1236550"/>
    <lineage>
        <taxon>Bacteria</taxon>
        <taxon>Bacillati</taxon>
        <taxon>Actinomycetota</taxon>
        <taxon>Actinomycetes</taxon>
        <taxon>Micrococcales</taxon>
        <taxon>Micrococcaceae</taxon>
        <taxon>Kocuria</taxon>
    </lineage>
</organism>
<keyword evidence="3" id="KW-0285">Flavoprotein</keyword>
<dbReference type="InterPro" id="IPR013786">
    <property type="entry name" value="AcylCoA_DH/ox_N"/>
</dbReference>
<dbReference type="Pfam" id="PF02771">
    <property type="entry name" value="Acyl-CoA_dh_N"/>
    <property type="match status" value="1"/>
</dbReference>
<dbReference type="Gene3D" id="1.10.540.10">
    <property type="entry name" value="Acyl-CoA dehydrogenase/oxidase, N-terminal domain"/>
    <property type="match status" value="1"/>
</dbReference>
<keyword evidence="8" id="KW-1185">Reference proteome</keyword>
<proteinExistence type="inferred from homology"/>
<evidence type="ECO:0000313" key="7">
    <source>
        <dbReference type="EMBL" id="EME37037.1"/>
    </source>
</evidence>
<keyword evidence="4" id="KW-0274">FAD</keyword>
<name>M2WES6_9MICC</name>
<dbReference type="PANTHER" id="PTHR43884:SF12">
    <property type="entry name" value="ISOVALERYL-COA DEHYDROGENASE, MITOCHONDRIAL-RELATED"/>
    <property type="match status" value="1"/>
</dbReference>
<dbReference type="EMBL" id="ANHZ02000006">
    <property type="protein sequence ID" value="EME37037.1"/>
    <property type="molecule type" value="Genomic_DNA"/>
</dbReference>
<dbReference type="STRING" id="71999.KPaMU14_09255"/>
<comment type="caution">
    <text evidence="7">The sequence shown here is derived from an EMBL/GenBank/DDBJ whole genome shotgun (WGS) entry which is preliminary data.</text>
</comment>
<evidence type="ECO:0000259" key="5">
    <source>
        <dbReference type="Pfam" id="PF00441"/>
    </source>
</evidence>
<feature type="domain" description="Acyl-CoA dehydrogenase/oxidase N-terminal" evidence="6">
    <location>
        <begin position="26"/>
        <end position="99"/>
    </location>
</feature>
<evidence type="ECO:0000313" key="8">
    <source>
        <dbReference type="Proteomes" id="UP000009877"/>
    </source>
</evidence>
<accession>M2WES6</accession>
<dbReference type="SUPFAM" id="SSF47203">
    <property type="entry name" value="Acyl-CoA dehydrogenase C-terminal domain-like"/>
    <property type="match status" value="1"/>
</dbReference>
<evidence type="ECO:0000256" key="2">
    <source>
        <dbReference type="ARBA" id="ARBA00009347"/>
    </source>
</evidence>
<evidence type="ECO:0000259" key="6">
    <source>
        <dbReference type="Pfam" id="PF02771"/>
    </source>
</evidence>
<dbReference type="InterPro" id="IPR009100">
    <property type="entry name" value="AcylCoA_DH/oxidase_NM_dom_sf"/>
</dbReference>
<dbReference type="InterPro" id="IPR037069">
    <property type="entry name" value="AcylCoA_DH/ox_N_sf"/>
</dbReference>
<sequence>MSAPTRENRSGSGEDMQRRDWSERIDAVVAAAAAAAADVDAQGRFPQEMLDAAREQLILGAHVPAVHGGLGRSITEICRLVEALGAVCASSAAVIAMHFSQELCLTRHVDLEEDTALSRFTCAVAAEQLLLASSTTEKNIGGDTRTSSCAVVAHDDGSVTVAKSAPVISYGRFADAILVTARRDPEAPASEQSLVVVPREHLSLERTSEWDALGLRGTMSEGFELEGTVSADMVLPVDFATISAQTMLPASHTLWASSWLGLATGAGAVARRFIQKKARSNPGTTPPGALRLAELEVRIQSMIDTVRSSIARFEKAAHDPELATSMHFAIAMNTLKVSTSESVRAIVSEAMVIVGIASYSNTGPFSLARSLRDAMGPSLQVNNDRILNSSASLLTVSKGRA</sequence>
<gene>
    <name evidence="7" type="ORF">C884_02193</name>
</gene>
<dbReference type="RefSeq" id="WP_006214204.1">
    <property type="nucleotide sequence ID" value="NZ_ANHZ02000006.1"/>
</dbReference>
<dbReference type="GO" id="GO:0003995">
    <property type="term" value="F:acyl-CoA dehydrogenase activity"/>
    <property type="evidence" value="ECO:0007669"/>
    <property type="project" value="TreeGrafter"/>
</dbReference>
<dbReference type="PIRSF" id="PIRSF016578">
    <property type="entry name" value="HsaA"/>
    <property type="match status" value="1"/>
</dbReference>
<feature type="domain" description="Acyl-CoA dehydrogenase/oxidase C-terminal" evidence="5">
    <location>
        <begin position="248"/>
        <end position="375"/>
    </location>
</feature>
<dbReference type="AlphaFoldDB" id="M2WES6"/>
<comment type="cofactor">
    <cofactor evidence="1">
        <name>FAD</name>
        <dbReference type="ChEBI" id="CHEBI:57692"/>
    </cofactor>
</comment>
<dbReference type="GO" id="GO:0050660">
    <property type="term" value="F:flavin adenine dinucleotide binding"/>
    <property type="evidence" value="ECO:0007669"/>
    <property type="project" value="InterPro"/>
</dbReference>
<dbReference type="InterPro" id="IPR036250">
    <property type="entry name" value="AcylCo_DH-like_C"/>
</dbReference>
<comment type="similarity">
    <text evidence="2">Belongs to the acyl-CoA dehydrogenase family.</text>
</comment>
<dbReference type="Pfam" id="PF00441">
    <property type="entry name" value="Acyl-CoA_dh_1"/>
    <property type="match status" value="1"/>
</dbReference>
<dbReference type="Gene3D" id="1.20.140.10">
    <property type="entry name" value="Butyryl-CoA Dehydrogenase, subunit A, domain 3"/>
    <property type="match status" value="1"/>
</dbReference>